<evidence type="ECO:0000256" key="2">
    <source>
        <dbReference type="ARBA" id="ARBA00022982"/>
    </source>
</evidence>
<dbReference type="PROSITE" id="PS51352">
    <property type="entry name" value="THIOREDOXIN_2"/>
    <property type="match status" value="1"/>
</dbReference>
<organism evidence="6">
    <name type="scientific">marine metagenome</name>
    <dbReference type="NCBI Taxonomy" id="408172"/>
    <lineage>
        <taxon>unclassified sequences</taxon>
        <taxon>metagenomes</taxon>
        <taxon>ecological metagenomes</taxon>
    </lineage>
</organism>
<dbReference type="PANTHER" id="PTHR45663:SF11">
    <property type="entry name" value="GEO12009P1"/>
    <property type="match status" value="1"/>
</dbReference>
<name>A0A382DS82_9ZZZZ</name>
<dbReference type="PIRSF" id="PIRSF000077">
    <property type="entry name" value="Thioredoxin"/>
    <property type="match status" value="1"/>
</dbReference>
<proteinExistence type="predicted"/>
<gene>
    <name evidence="6" type="ORF">METZ01_LOCUS193301</name>
</gene>
<dbReference type="GO" id="GO:0045454">
    <property type="term" value="P:cell redox homeostasis"/>
    <property type="evidence" value="ECO:0007669"/>
    <property type="project" value="TreeGrafter"/>
</dbReference>
<dbReference type="InterPro" id="IPR036249">
    <property type="entry name" value="Thioredoxin-like_sf"/>
</dbReference>
<dbReference type="InterPro" id="IPR013766">
    <property type="entry name" value="Thioredoxin_domain"/>
</dbReference>
<sequence length="108" mass="11746">MASDQVIHLEDSNFEEETKSGYALIDFWAAWCGPCVSLAPLIDEIAGDMEGKLKVCKLDVDKNMESAARFGVRGIPYIVLLKDGKEIDSVTGNDPSRVRALAEQANAS</sequence>
<keyword evidence="3" id="KW-1015">Disulfide bond</keyword>
<evidence type="ECO:0000256" key="3">
    <source>
        <dbReference type="ARBA" id="ARBA00023157"/>
    </source>
</evidence>
<keyword evidence="4" id="KW-0676">Redox-active center</keyword>
<accession>A0A382DS82</accession>
<dbReference type="AlphaFoldDB" id="A0A382DS82"/>
<protein>
    <recommendedName>
        <fullName evidence="5">Thioredoxin domain-containing protein</fullName>
    </recommendedName>
</protein>
<dbReference type="InterPro" id="IPR005746">
    <property type="entry name" value="Thioredoxin"/>
</dbReference>
<keyword evidence="2" id="KW-0249">Electron transport</keyword>
<dbReference type="Pfam" id="PF00085">
    <property type="entry name" value="Thioredoxin"/>
    <property type="match status" value="1"/>
</dbReference>
<dbReference type="PROSITE" id="PS00194">
    <property type="entry name" value="THIOREDOXIN_1"/>
    <property type="match status" value="1"/>
</dbReference>
<feature type="domain" description="Thioredoxin" evidence="5">
    <location>
        <begin position="1"/>
        <end position="107"/>
    </location>
</feature>
<keyword evidence="1" id="KW-0813">Transport</keyword>
<dbReference type="InterPro" id="IPR017937">
    <property type="entry name" value="Thioredoxin_CS"/>
</dbReference>
<evidence type="ECO:0000256" key="4">
    <source>
        <dbReference type="ARBA" id="ARBA00023284"/>
    </source>
</evidence>
<dbReference type="GO" id="GO:0005829">
    <property type="term" value="C:cytosol"/>
    <property type="evidence" value="ECO:0007669"/>
    <property type="project" value="TreeGrafter"/>
</dbReference>
<dbReference type="PANTHER" id="PTHR45663">
    <property type="entry name" value="GEO12009P1"/>
    <property type="match status" value="1"/>
</dbReference>
<dbReference type="CDD" id="cd02947">
    <property type="entry name" value="TRX_family"/>
    <property type="match status" value="1"/>
</dbReference>
<evidence type="ECO:0000256" key="1">
    <source>
        <dbReference type="ARBA" id="ARBA00022448"/>
    </source>
</evidence>
<dbReference type="PRINTS" id="PR00421">
    <property type="entry name" value="THIOREDOXIN"/>
</dbReference>
<dbReference type="Gene3D" id="3.40.30.10">
    <property type="entry name" value="Glutaredoxin"/>
    <property type="match status" value="1"/>
</dbReference>
<dbReference type="GO" id="GO:0015035">
    <property type="term" value="F:protein-disulfide reductase activity"/>
    <property type="evidence" value="ECO:0007669"/>
    <property type="project" value="InterPro"/>
</dbReference>
<dbReference type="EMBL" id="UINC01040494">
    <property type="protein sequence ID" value="SVB40447.1"/>
    <property type="molecule type" value="Genomic_DNA"/>
</dbReference>
<evidence type="ECO:0000313" key="6">
    <source>
        <dbReference type="EMBL" id="SVB40447.1"/>
    </source>
</evidence>
<evidence type="ECO:0000259" key="5">
    <source>
        <dbReference type="PROSITE" id="PS51352"/>
    </source>
</evidence>
<reference evidence="6" key="1">
    <citation type="submission" date="2018-05" db="EMBL/GenBank/DDBJ databases">
        <authorList>
            <person name="Lanie J.A."/>
            <person name="Ng W.-L."/>
            <person name="Kazmierczak K.M."/>
            <person name="Andrzejewski T.M."/>
            <person name="Davidsen T.M."/>
            <person name="Wayne K.J."/>
            <person name="Tettelin H."/>
            <person name="Glass J.I."/>
            <person name="Rusch D."/>
            <person name="Podicherti R."/>
            <person name="Tsui H.-C.T."/>
            <person name="Winkler M.E."/>
        </authorList>
    </citation>
    <scope>NUCLEOTIDE SEQUENCE</scope>
</reference>
<dbReference type="SUPFAM" id="SSF52833">
    <property type="entry name" value="Thioredoxin-like"/>
    <property type="match status" value="1"/>
</dbReference>